<dbReference type="PANTHER" id="PTHR13094:SF1">
    <property type="entry name" value="NADH DEHYDROGENASE [UBIQUINONE] 1 BETA SUBCOMPLEX SUBUNIT 10"/>
    <property type="match status" value="1"/>
</dbReference>
<evidence type="ECO:0000313" key="14">
    <source>
        <dbReference type="Proteomes" id="UP001488838"/>
    </source>
</evidence>
<proteinExistence type="inferred from homology"/>
<evidence type="ECO:0000313" key="13">
    <source>
        <dbReference type="EMBL" id="KAK7800424.1"/>
    </source>
</evidence>
<evidence type="ECO:0000256" key="7">
    <source>
        <dbReference type="ARBA" id="ARBA00022982"/>
    </source>
</evidence>
<evidence type="ECO:0000256" key="12">
    <source>
        <dbReference type="ARBA" id="ARBA00032549"/>
    </source>
</evidence>
<evidence type="ECO:0000256" key="5">
    <source>
        <dbReference type="ARBA" id="ARBA00022660"/>
    </source>
</evidence>
<sequence length="140" mass="16947">MKAYDLVVDWPVTLMREFIERQHAKNGTYYYHWQYRRVSDITECKEGDIYGAEMQWKRDYKVDQEIMNIIQERLKACQQREGESSKQNWAKELEQYTKVAKAFYDHYYDLGAYYSARKCLAKQKQRMLEERKATKQTTAA</sequence>
<dbReference type="InterPro" id="IPR019377">
    <property type="entry name" value="NADH_UbQ_OxRdtase_su10"/>
</dbReference>
<dbReference type="EMBL" id="JBBHLL010000550">
    <property type="protein sequence ID" value="KAK7800424.1"/>
    <property type="molecule type" value="Genomic_DNA"/>
</dbReference>
<dbReference type="AlphaFoldDB" id="A0AAW0HC45"/>
<evidence type="ECO:0000256" key="10">
    <source>
        <dbReference type="ARBA" id="ARBA00024857"/>
    </source>
</evidence>
<evidence type="ECO:0000256" key="9">
    <source>
        <dbReference type="ARBA" id="ARBA00023136"/>
    </source>
</evidence>
<keyword evidence="5" id="KW-0679">Respiratory chain</keyword>
<accession>A0AAW0HC45</accession>
<comment type="function">
    <text evidence="10">Accessory subunit that is involved in the functional assembly of the mitochondrial respiratory chain complex I. Complex I has an NADH dehydrogenase activity with ubiquinone as an immediate electron acceptor and mediates the transfer of electrons from NADH to the respiratory chain.</text>
</comment>
<evidence type="ECO:0000256" key="11">
    <source>
        <dbReference type="ARBA" id="ARBA00030372"/>
    </source>
</evidence>
<dbReference type="Proteomes" id="UP001488838">
    <property type="component" value="Unassembled WGS sequence"/>
</dbReference>
<keyword evidence="7" id="KW-0249">Electron transport</keyword>
<keyword evidence="4" id="KW-0813">Transport</keyword>
<evidence type="ECO:0000256" key="2">
    <source>
        <dbReference type="ARBA" id="ARBA00008317"/>
    </source>
</evidence>
<evidence type="ECO:0000256" key="8">
    <source>
        <dbReference type="ARBA" id="ARBA00023128"/>
    </source>
</evidence>
<dbReference type="GO" id="GO:0005743">
    <property type="term" value="C:mitochondrial inner membrane"/>
    <property type="evidence" value="ECO:0007669"/>
    <property type="project" value="UniProtKB-SubCell"/>
</dbReference>
<comment type="similarity">
    <text evidence="2">Belongs to the complex I NDUFB10 subunit family.</text>
</comment>
<keyword evidence="14" id="KW-1185">Reference proteome</keyword>
<evidence type="ECO:0000256" key="3">
    <source>
        <dbReference type="ARBA" id="ARBA00014109"/>
    </source>
</evidence>
<evidence type="ECO:0000256" key="1">
    <source>
        <dbReference type="ARBA" id="ARBA00004443"/>
    </source>
</evidence>
<protein>
    <recommendedName>
        <fullName evidence="3">NADH dehydrogenase [ubiquinone] 1 beta subcomplex subunit 10</fullName>
    </recommendedName>
    <alternativeName>
        <fullName evidence="11">Complex I-PDSW</fullName>
    </alternativeName>
    <alternativeName>
        <fullName evidence="12">NADH-ubiquinone oxidoreductase PDSW subunit</fullName>
    </alternativeName>
</protein>
<dbReference type="Pfam" id="PF10249">
    <property type="entry name" value="NDUFB10"/>
    <property type="match status" value="1"/>
</dbReference>
<dbReference type="PANTHER" id="PTHR13094">
    <property type="entry name" value="NADH-UBIQUINONE OXIDOREDUCTASE PDSW SUBUNIT"/>
    <property type="match status" value="1"/>
</dbReference>
<keyword evidence="9" id="KW-0472">Membrane</keyword>
<reference evidence="13 14" key="1">
    <citation type="journal article" date="2023" name="bioRxiv">
        <title>Conserved and derived expression patterns and positive selection on dental genes reveal complex evolutionary context of ever-growing rodent molars.</title>
        <authorList>
            <person name="Calamari Z.T."/>
            <person name="Song A."/>
            <person name="Cohen E."/>
            <person name="Akter M."/>
            <person name="Roy R.D."/>
            <person name="Hallikas O."/>
            <person name="Christensen M.M."/>
            <person name="Li P."/>
            <person name="Marangoni P."/>
            <person name="Jernvall J."/>
            <person name="Klein O.D."/>
        </authorList>
    </citation>
    <scope>NUCLEOTIDE SEQUENCE [LARGE SCALE GENOMIC DNA]</scope>
    <source>
        <strain evidence="13">V071</strain>
    </source>
</reference>
<comment type="caution">
    <text evidence="13">The sequence shown here is derived from an EMBL/GenBank/DDBJ whole genome shotgun (WGS) entry which is preliminary data.</text>
</comment>
<gene>
    <name evidence="13" type="ORF">U0070_015800</name>
</gene>
<dbReference type="InterPro" id="IPR039993">
    <property type="entry name" value="NDUFB10"/>
</dbReference>
<evidence type="ECO:0000256" key="4">
    <source>
        <dbReference type="ARBA" id="ARBA00022448"/>
    </source>
</evidence>
<comment type="subcellular location">
    <subcellularLocation>
        <location evidence="1">Mitochondrion inner membrane</location>
        <topology evidence="1">Peripheral membrane protein</topology>
        <orientation evidence="1">Matrix side</orientation>
    </subcellularLocation>
</comment>
<dbReference type="GO" id="GO:0045271">
    <property type="term" value="C:respiratory chain complex I"/>
    <property type="evidence" value="ECO:0007669"/>
    <property type="project" value="UniProtKB-ARBA"/>
</dbReference>
<evidence type="ECO:0000256" key="6">
    <source>
        <dbReference type="ARBA" id="ARBA00022792"/>
    </source>
</evidence>
<name>A0AAW0HC45_MYOGA</name>
<keyword evidence="6" id="KW-0999">Mitochondrion inner membrane</keyword>
<organism evidence="13 14">
    <name type="scientific">Myodes glareolus</name>
    <name type="common">Bank vole</name>
    <name type="synonym">Clethrionomys glareolus</name>
    <dbReference type="NCBI Taxonomy" id="447135"/>
    <lineage>
        <taxon>Eukaryota</taxon>
        <taxon>Metazoa</taxon>
        <taxon>Chordata</taxon>
        <taxon>Craniata</taxon>
        <taxon>Vertebrata</taxon>
        <taxon>Euteleostomi</taxon>
        <taxon>Mammalia</taxon>
        <taxon>Eutheria</taxon>
        <taxon>Euarchontoglires</taxon>
        <taxon>Glires</taxon>
        <taxon>Rodentia</taxon>
        <taxon>Myomorpha</taxon>
        <taxon>Muroidea</taxon>
        <taxon>Cricetidae</taxon>
        <taxon>Arvicolinae</taxon>
        <taxon>Myodes</taxon>
    </lineage>
</organism>
<keyword evidence="8" id="KW-0496">Mitochondrion</keyword>